<evidence type="ECO:0000313" key="3">
    <source>
        <dbReference type="Proteomes" id="UP000499080"/>
    </source>
</evidence>
<comment type="caution">
    <text evidence="2">The sequence shown here is derived from an EMBL/GenBank/DDBJ whole genome shotgun (WGS) entry which is preliminary data.</text>
</comment>
<feature type="compositionally biased region" description="Polar residues" evidence="1">
    <location>
        <begin position="53"/>
        <end position="73"/>
    </location>
</feature>
<dbReference type="EMBL" id="BGPR01006099">
    <property type="protein sequence ID" value="GBN16058.1"/>
    <property type="molecule type" value="Genomic_DNA"/>
</dbReference>
<organism evidence="2 3">
    <name type="scientific">Araneus ventricosus</name>
    <name type="common">Orbweaver spider</name>
    <name type="synonym">Epeira ventricosa</name>
    <dbReference type="NCBI Taxonomy" id="182803"/>
    <lineage>
        <taxon>Eukaryota</taxon>
        <taxon>Metazoa</taxon>
        <taxon>Ecdysozoa</taxon>
        <taxon>Arthropoda</taxon>
        <taxon>Chelicerata</taxon>
        <taxon>Arachnida</taxon>
        <taxon>Araneae</taxon>
        <taxon>Araneomorphae</taxon>
        <taxon>Entelegynae</taxon>
        <taxon>Araneoidea</taxon>
        <taxon>Araneidae</taxon>
        <taxon>Araneus</taxon>
    </lineage>
</organism>
<evidence type="ECO:0000256" key="1">
    <source>
        <dbReference type="SAM" id="MobiDB-lite"/>
    </source>
</evidence>
<name>A0A4Y2LMY0_ARAVE</name>
<protein>
    <submittedName>
        <fullName evidence="2">Uncharacterized protein</fullName>
    </submittedName>
</protein>
<sequence length="101" mass="11987">MQNHPTDNRSGFKFEGFVLVILTSRFEATRGLFWEKPPNFKLRTDDTDDTRAGTHSLNFRTTPTRDPTYNLTCNRPNTRKFFRGMKFRTWNLSSPKTRPYH</sequence>
<dbReference type="Proteomes" id="UP000499080">
    <property type="component" value="Unassembled WGS sequence"/>
</dbReference>
<gene>
    <name evidence="2" type="ORF">AVEN_197252_1</name>
</gene>
<dbReference type="AlphaFoldDB" id="A0A4Y2LMY0"/>
<feature type="region of interest" description="Disordered" evidence="1">
    <location>
        <begin position="44"/>
        <end position="73"/>
    </location>
</feature>
<accession>A0A4Y2LMY0</accession>
<evidence type="ECO:0000313" key="2">
    <source>
        <dbReference type="EMBL" id="GBN16058.1"/>
    </source>
</evidence>
<reference evidence="2 3" key="1">
    <citation type="journal article" date="2019" name="Sci. Rep.">
        <title>Orb-weaving spider Araneus ventricosus genome elucidates the spidroin gene catalogue.</title>
        <authorList>
            <person name="Kono N."/>
            <person name="Nakamura H."/>
            <person name="Ohtoshi R."/>
            <person name="Moran D.A.P."/>
            <person name="Shinohara A."/>
            <person name="Yoshida Y."/>
            <person name="Fujiwara M."/>
            <person name="Mori M."/>
            <person name="Tomita M."/>
            <person name="Arakawa K."/>
        </authorList>
    </citation>
    <scope>NUCLEOTIDE SEQUENCE [LARGE SCALE GENOMIC DNA]</scope>
</reference>
<proteinExistence type="predicted"/>
<keyword evidence="3" id="KW-1185">Reference proteome</keyword>